<protein>
    <submittedName>
        <fullName evidence="1">HAD family hydrolase</fullName>
        <ecNumber evidence="1">3.1.3.-</ecNumber>
    </submittedName>
</protein>
<dbReference type="InterPro" id="IPR036412">
    <property type="entry name" value="HAD-like_sf"/>
</dbReference>
<comment type="caution">
    <text evidence="1">The sequence shown here is derived from an EMBL/GenBank/DDBJ whole genome shotgun (WGS) entry which is preliminary data.</text>
</comment>
<name>A0ABW5VZT5_9MICO</name>
<dbReference type="PANTHER" id="PTHR10000">
    <property type="entry name" value="PHOSPHOSERINE PHOSPHATASE"/>
    <property type="match status" value="1"/>
</dbReference>
<reference evidence="2" key="1">
    <citation type="journal article" date="2019" name="Int. J. Syst. Evol. Microbiol.">
        <title>The Global Catalogue of Microorganisms (GCM) 10K type strain sequencing project: providing services to taxonomists for standard genome sequencing and annotation.</title>
        <authorList>
            <consortium name="The Broad Institute Genomics Platform"/>
            <consortium name="The Broad Institute Genome Sequencing Center for Infectious Disease"/>
            <person name="Wu L."/>
            <person name="Ma J."/>
        </authorList>
    </citation>
    <scope>NUCLEOTIDE SEQUENCE [LARGE SCALE GENOMIC DNA]</scope>
    <source>
        <strain evidence="2">CCM 7044</strain>
    </source>
</reference>
<dbReference type="Gene3D" id="3.40.50.1000">
    <property type="entry name" value="HAD superfamily/HAD-like"/>
    <property type="match status" value="1"/>
</dbReference>
<gene>
    <name evidence="1" type="ORF">ACFS27_22880</name>
</gene>
<evidence type="ECO:0000313" key="1">
    <source>
        <dbReference type="EMBL" id="MFD2796424.1"/>
    </source>
</evidence>
<dbReference type="Pfam" id="PF08282">
    <property type="entry name" value="Hydrolase_3"/>
    <property type="match status" value="2"/>
</dbReference>
<dbReference type="Gene3D" id="3.30.1240.10">
    <property type="match status" value="1"/>
</dbReference>
<keyword evidence="1" id="KW-0378">Hydrolase</keyword>
<dbReference type="Proteomes" id="UP001597479">
    <property type="component" value="Unassembled WGS sequence"/>
</dbReference>
<dbReference type="SUPFAM" id="SSF56784">
    <property type="entry name" value="HAD-like"/>
    <property type="match status" value="1"/>
</dbReference>
<dbReference type="PANTHER" id="PTHR10000:SF8">
    <property type="entry name" value="HAD SUPERFAMILY HYDROLASE-LIKE, TYPE 3"/>
    <property type="match status" value="1"/>
</dbReference>
<dbReference type="EC" id="3.1.3.-" evidence="1"/>
<organism evidence="1 2">
    <name type="scientific">Promicromonospora vindobonensis</name>
    <dbReference type="NCBI Taxonomy" id="195748"/>
    <lineage>
        <taxon>Bacteria</taxon>
        <taxon>Bacillati</taxon>
        <taxon>Actinomycetota</taxon>
        <taxon>Actinomycetes</taxon>
        <taxon>Micrococcales</taxon>
        <taxon>Promicromonosporaceae</taxon>
        <taxon>Promicromonospora</taxon>
    </lineage>
</organism>
<dbReference type="GO" id="GO:0016787">
    <property type="term" value="F:hydrolase activity"/>
    <property type="evidence" value="ECO:0007669"/>
    <property type="project" value="UniProtKB-KW"/>
</dbReference>
<dbReference type="EMBL" id="JBHUOG010000002">
    <property type="protein sequence ID" value="MFD2796424.1"/>
    <property type="molecule type" value="Genomic_DNA"/>
</dbReference>
<dbReference type="InterPro" id="IPR023214">
    <property type="entry name" value="HAD_sf"/>
</dbReference>
<dbReference type="RefSeq" id="WP_377187980.1">
    <property type="nucleotide sequence ID" value="NZ_JBHUOG010000002.1"/>
</dbReference>
<keyword evidence="2" id="KW-1185">Reference proteome</keyword>
<accession>A0ABW5VZT5</accession>
<evidence type="ECO:0000313" key="2">
    <source>
        <dbReference type="Proteomes" id="UP001597479"/>
    </source>
</evidence>
<sequence>MSTRTAVATRSLVALDIDGTLFDVHGRCTATVRGAIDLARAAGHHLILATGRSLVGLLPVARDLGLTDGLTVVSNGALLIRLDPRAPGGYLVEDSHLFEPRRAIRRAQELRRGVVVAVEDVGVGWRVSRRLPDGAFNSPQHVTSMADLCATPASRVALIGSGIRRFVDAIATTGVTVASAGSDWLDVVAPGVSKATTMEEARQRLDVAKAATIAVADGPNEVPMLLWASTSYAMAHAPTWARSAAEATCASQNDDGAAEVLRRLVPDVALDAGLPPLAAQLAAAVATAPGPTVLRVWHGDSSALRAATAWVHDAGAWRAHAPIPAAAEVTMRDVENAATAAGLTYPVTDLGLRARWRRSTLGDGPSSYELALLRA</sequence>
<proteinExistence type="predicted"/>